<dbReference type="EMBL" id="CAJVCH010034018">
    <property type="protein sequence ID" value="CAG7714317.1"/>
    <property type="molecule type" value="Genomic_DNA"/>
</dbReference>
<keyword evidence="1" id="KW-0472">Membrane</keyword>
<comment type="caution">
    <text evidence="2">The sequence shown here is derived from an EMBL/GenBank/DDBJ whole genome shotgun (WGS) entry which is preliminary data.</text>
</comment>
<feature type="transmembrane region" description="Helical" evidence="1">
    <location>
        <begin position="127"/>
        <end position="149"/>
    </location>
</feature>
<evidence type="ECO:0008006" key="4">
    <source>
        <dbReference type="Google" id="ProtNLM"/>
    </source>
</evidence>
<evidence type="ECO:0000256" key="1">
    <source>
        <dbReference type="SAM" id="Phobius"/>
    </source>
</evidence>
<organism evidence="2 3">
    <name type="scientific">Allacma fusca</name>
    <dbReference type="NCBI Taxonomy" id="39272"/>
    <lineage>
        <taxon>Eukaryota</taxon>
        <taxon>Metazoa</taxon>
        <taxon>Ecdysozoa</taxon>
        <taxon>Arthropoda</taxon>
        <taxon>Hexapoda</taxon>
        <taxon>Collembola</taxon>
        <taxon>Symphypleona</taxon>
        <taxon>Sminthuridae</taxon>
        <taxon>Allacma</taxon>
    </lineage>
</organism>
<feature type="transmembrane region" description="Helical" evidence="1">
    <location>
        <begin position="266"/>
        <end position="285"/>
    </location>
</feature>
<gene>
    <name evidence="2" type="ORF">AFUS01_LOCUS5341</name>
</gene>
<name>A0A8J2JK98_9HEXA</name>
<keyword evidence="1" id="KW-1133">Transmembrane helix</keyword>
<proteinExistence type="predicted"/>
<feature type="transmembrane region" description="Helical" evidence="1">
    <location>
        <begin position="47"/>
        <end position="66"/>
    </location>
</feature>
<feature type="transmembrane region" description="Helical" evidence="1">
    <location>
        <begin position="305"/>
        <end position="326"/>
    </location>
</feature>
<feature type="transmembrane region" description="Helical" evidence="1">
    <location>
        <begin position="403"/>
        <end position="423"/>
    </location>
</feature>
<sequence length="447" mass="51398">MQPKEKIFYHYRIFFNIIYYLGLSPYRVTSVCNSKPYILIYTSFQKIFCAVFHVTLCLASLTILWGRLIDTTTELPLNQNPMRVFYIARAIGFPAYAFTFFFCIWFRKEKFFYLLHLVLNPQSTCNWQAFKIAIVTTVVSMVALCIAPFHMIGEDYFYNCTEWDFHKSFPIYGGFVAHNLFLQPTSETLSKADLTLPMTCIILVYGIINIYLIIVIHLADCFALVGALALRKMAKEFSLQLTTTKAIDSEKLIRTYAEIKGIVDSVNYSTGPIVVCMFFVTLPYFVENFITLFDPVGDWPLKVRFLYYCTHFFAIMIIAADANHILTETKSFLFRVIFHVENRVPKVEFHDHPIGSLKDTAVEALNSKQNQNDFNSWKLVILYLETSAANLGLRGCGFFTITYGFLGSIVGILVTYFIVVVQFKSTHVPVMPTETRPSWIDCGDDIF</sequence>
<keyword evidence="3" id="KW-1185">Reference proteome</keyword>
<evidence type="ECO:0000313" key="3">
    <source>
        <dbReference type="Proteomes" id="UP000708208"/>
    </source>
</evidence>
<dbReference type="Proteomes" id="UP000708208">
    <property type="component" value="Unassembled WGS sequence"/>
</dbReference>
<reference evidence="2" key="1">
    <citation type="submission" date="2021-06" db="EMBL/GenBank/DDBJ databases">
        <authorList>
            <person name="Hodson N. C."/>
            <person name="Mongue J. A."/>
            <person name="Jaron S. K."/>
        </authorList>
    </citation>
    <scope>NUCLEOTIDE SEQUENCE</scope>
</reference>
<feature type="transmembrane region" description="Helical" evidence="1">
    <location>
        <begin position="202"/>
        <end position="230"/>
    </location>
</feature>
<accession>A0A8J2JK98</accession>
<keyword evidence="1" id="KW-0812">Transmembrane</keyword>
<feature type="transmembrane region" description="Helical" evidence="1">
    <location>
        <begin position="86"/>
        <end position="106"/>
    </location>
</feature>
<dbReference type="AlphaFoldDB" id="A0A8J2JK98"/>
<protein>
    <recommendedName>
        <fullName evidence="4">Gustatory receptor</fullName>
    </recommendedName>
</protein>
<evidence type="ECO:0000313" key="2">
    <source>
        <dbReference type="EMBL" id="CAG7714317.1"/>
    </source>
</evidence>